<sequence>MATGEGGHALGHQFDADPGRQAAVGEVEQAIGLDGQARVNLLFIERQDLIDKNHVTRVG</sequence>
<accession>A0A5E7VVH6</accession>
<dbReference type="Proteomes" id="UP000381378">
    <property type="component" value="Unassembled WGS sequence"/>
</dbReference>
<dbReference type="EMBL" id="CABVJF010000085">
    <property type="protein sequence ID" value="VVQ26672.1"/>
    <property type="molecule type" value="Genomic_DNA"/>
</dbReference>
<protein>
    <submittedName>
        <fullName evidence="1">Uncharacterized protein</fullName>
    </submittedName>
</protein>
<name>A0A5E7VVH6_PSEFL</name>
<organism evidence="1 2">
    <name type="scientific">Pseudomonas fluorescens</name>
    <dbReference type="NCBI Taxonomy" id="294"/>
    <lineage>
        <taxon>Bacteria</taxon>
        <taxon>Pseudomonadati</taxon>
        <taxon>Pseudomonadota</taxon>
        <taxon>Gammaproteobacteria</taxon>
        <taxon>Pseudomonadales</taxon>
        <taxon>Pseudomonadaceae</taxon>
        <taxon>Pseudomonas</taxon>
    </lineage>
</organism>
<proteinExistence type="predicted"/>
<dbReference type="AlphaFoldDB" id="A0A5E7VVH6"/>
<evidence type="ECO:0000313" key="2">
    <source>
        <dbReference type="Proteomes" id="UP000381378"/>
    </source>
</evidence>
<gene>
    <name evidence="1" type="ORF">PS928_06845</name>
</gene>
<evidence type="ECO:0000313" key="1">
    <source>
        <dbReference type="EMBL" id="VVQ26672.1"/>
    </source>
</evidence>
<reference evidence="1 2" key="1">
    <citation type="submission" date="2019-09" db="EMBL/GenBank/DDBJ databases">
        <authorList>
            <person name="Chandra G."/>
            <person name="Truman W A."/>
        </authorList>
    </citation>
    <scope>NUCLEOTIDE SEQUENCE [LARGE SCALE GENOMIC DNA]</scope>
    <source>
        <strain evidence="1">PS928</strain>
    </source>
</reference>